<reference evidence="1 2" key="1">
    <citation type="submission" date="2021-12" db="EMBL/GenBank/DDBJ databases">
        <title>Genome seq of P8.</title>
        <authorList>
            <person name="Seo T."/>
        </authorList>
    </citation>
    <scope>NUCLEOTIDE SEQUENCE [LARGE SCALE GENOMIC DNA]</scope>
    <source>
        <strain evidence="1 2">P8</strain>
    </source>
</reference>
<dbReference type="InterPro" id="IPR013424">
    <property type="entry name" value="Ice-binding_C"/>
</dbReference>
<dbReference type="RefSeq" id="WP_233370323.1">
    <property type="nucleotide sequence ID" value="NZ_JAJTWU010000002.1"/>
</dbReference>
<comment type="caution">
    <text evidence="1">The sequence shown here is derived from an EMBL/GenBank/DDBJ whole genome shotgun (WGS) entry which is preliminary data.</text>
</comment>
<dbReference type="Proteomes" id="UP001200741">
    <property type="component" value="Unassembled WGS sequence"/>
</dbReference>
<protein>
    <submittedName>
        <fullName evidence="1">PEP-CTERM sorting domain-containing protein</fullName>
    </submittedName>
</protein>
<gene>
    <name evidence="1" type="ORF">LXT13_03995</name>
</gene>
<accession>A0ABS8XLC4</accession>
<organism evidence="1 2">
    <name type="scientific">Pelomonas cellulosilytica</name>
    <dbReference type="NCBI Taxonomy" id="2906762"/>
    <lineage>
        <taxon>Bacteria</taxon>
        <taxon>Pseudomonadati</taxon>
        <taxon>Pseudomonadota</taxon>
        <taxon>Betaproteobacteria</taxon>
        <taxon>Burkholderiales</taxon>
        <taxon>Sphaerotilaceae</taxon>
        <taxon>Roseateles</taxon>
    </lineage>
</organism>
<keyword evidence="2" id="KW-1185">Reference proteome</keyword>
<proteinExistence type="predicted"/>
<dbReference type="NCBIfam" id="TIGR02595">
    <property type="entry name" value="PEP_CTERM"/>
    <property type="match status" value="1"/>
</dbReference>
<evidence type="ECO:0000313" key="2">
    <source>
        <dbReference type="Proteomes" id="UP001200741"/>
    </source>
</evidence>
<evidence type="ECO:0000313" key="1">
    <source>
        <dbReference type="EMBL" id="MCE4553607.1"/>
    </source>
</evidence>
<dbReference type="EMBL" id="JAJTWU010000002">
    <property type="protein sequence ID" value="MCE4553607.1"/>
    <property type="molecule type" value="Genomic_DNA"/>
</dbReference>
<name>A0ABS8XLC4_9BURK</name>
<sequence length="203" mass="21891">MIAGKYLRALAFSALGVVVFGAGVARAGQLGDVHALQQNPAPTEVTFNVSNIADFDERDAVSNIVKELYVGAGALIYSLKWDVTLTANPGSYLSEMQLTFSDRLGNGVTFTPGDGDDFDGTQRYTGFHDFRPDSQAFHVGGDGVLRLEFHDYYKDLPFDEAEGVWNSGILTFGIAPVPEPETYALMLGGLLLMLSAARRSKAS</sequence>